<feature type="transmembrane region" description="Helical" evidence="6">
    <location>
        <begin position="188"/>
        <end position="206"/>
    </location>
</feature>
<evidence type="ECO:0000313" key="9">
    <source>
        <dbReference type="Proteomes" id="UP000191661"/>
    </source>
</evidence>
<dbReference type="Proteomes" id="UP000191661">
    <property type="component" value="Unassembled WGS sequence"/>
</dbReference>
<keyword evidence="5 6" id="KW-0472">Membrane</keyword>
<feature type="transmembrane region" description="Helical" evidence="6">
    <location>
        <begin position="17"/>
        <end position="40"/>
    </location>
</feature>
<proteinExistence type="predicted"/>
<comment type="subcellular location">
    <subcellularLocation>
        <location evidence="1">Cell membrane</location>
        <topology evidence="1">Multi-pass membrane protein</topology>
    </subcellularLocation>
</comment>
<feature type="transmembrane region" description="Helical" evidence="6">
    <location>
        <begin position="212"/>
        <end position="230"/>
    </location>
</feature>
<evidence type="ECO:0000256" key="2">
    <source>
        <dbReference type="ARBA" id="ARBA00022475"/>
    </source>
</evidence>
<dbReference type="EMBL" id="JXMW01000001">
    <property type="protein sequence ID" value="OQD59653.1"/>
    <property type="molecule type" value="Genomic_DNA"/>
</dbReference>
<comment type="caution">
    <text evidence="8">The sequence shown here is derived from an EMBL/GenBank/DDBJ whole genome shotgun (WGS) entry which is preliminary data.</text>
</comment>
<dbReference type="GO" id="GO:0005886">
    <property type="term" value="C:plasma membrane"/>
    <property type="evidence" value="ECO:0007669"/>
    <property type="project" value="UniProtKB-SubCell"/>
</dbReference>
<dbReference type="RefSeq" id="WP_143746077.1">
    <property type="nucleotide sequence ID" value="NZ_JXMW01000001.1"/>
</dbReference>
<name>A0A1V6N4Z0_METAZ</name>
<evidence type="ECO:0000259" key="7">
    <source>
        <dbReference type="Pfam" id="PF00482"/>
    </source>
</evidence>
<keyword evidence="9" id="KW-1185">Reference proteome</keyword>
<dbReference type="InterPro" id="IPR056569">
    <property type="entry name" value="ArlJ-like"/>
</dbReference>
<keyword evidence="3 6" id="KW-0812">Transmembrane</keyword>
<keyword evidence="4 6" id="KW-1133">Transmembrane helix</keyword>
<evidence type="ECO:0000256" key="5">
    <source>
        <dbReference type="ARBA" id="ARBA00023136"/>
    </source>
</evidence>
<dbReference type="OrthoDB" id="12374at2157"/>
<accession>A0A1V6N4Z0</accession>
<evidence type="ECO:0000256" key="4">
    <source>
        <dbReference type="ARBA" id="ARBA00022989"/>
    </source>
</evidence>
<dbReference type="AlphaFoldDB" id="A0A1V6N4Z0"/>
<keyword evidence="2" id="KW-1003">Cell membrane</keyword>
<reference evidence="8 9" key="1">
    <citation type="submission" date="2014-12" db="EMBL/GenBank/DDBJ databases">
        <title>Genome sequence of Methanobrevibacter arboriphilicus DH1, DSM1125.</title>
        <authorList>
            <person name="Poehlein A."/>
            <person name="Thauer R.K."/>
            <person name="Seedorf H."/>
            <person name="Daniel R."/>
        </authorList>
    </citation>
    <scope>NUCLEOTIDE SEQUENCE [LARGE SCALE GENOMIC DNA]</scope>
    <source>
        <strain evidence="8 9">DH1</strain>
    </source>
</reference>
<dbReference type="PANTHER" id="PTHR35402:SF1">
    <property type="entry name" value="TYPE II SECRETION SYSTEM PROTEIN GSPF DOMAIN-CONTAINING PROTEIN"/>
    <property type="match status" value="1"/>
</dbReference>
<organism evidence="8 9">
    <name type="scientific">Methanobrevibacter arboriphilus JCM 13429 = DSM 1125</name>
    <dbReference type="NCBI Taxonomy" id="1300164"/>
    <lineage>
        <taxon>Archaea</taxon>
        <taxon>Methanobacteriati</taxon>
        <taxon>Methanobacteriota</taxon>
        <taxon>Methanomada group</taxon>
        <taxon>Methanobacteria</taxon>
        <taxon>Methanobacteriales</taxon>
        <taxon>Methanobacteriaceae</taxon>
        <taxon>Methanobrevibacter</taxon>
    </lineage>
</organism>
<evidence type="ECO:0000256" key="1">
    <source>
        <dbReference type="ARBA" id="ARBA00004651"/>
    </source>
</evidence>
<feature type="transmembrane region" description="Helical" evidence="6">
    <location>
        <begin position="391"/>
        <end position="411"/>
    </location>
</feature>
<dbReference type="Pfam" id="PF00482">
    <property type="entry name" value="T2SSF"/>
    <property type="match status" value="1"/>
</dbReference>
<evidence type="ECO:0000256" key="6">
    <source>
        <dbReference type="SAM" id="Phobius"/>
    </source>
</evidence>
<feature type="domain" description="Type II secretion system protein GspF" evidence="7">
    <location>
        <begin position="250"/>
        <end position="375"/>
    </location>
</feature>
<evidence type="ECO:0000256" key="3">
    <source>
        <dbReference type="ARBA" id="ARBA00022692"/>
    </source>
</evidence>
<dbReference type="InterPro" id="IPR018076">
    <property type="entry name" value="T2SS_GspF_dom"/>
</dbReference>
<feature type="transmembrane region" description="Helical" evidence="6">
    <location>
        <begin position="354"/>
        <end position="379"/>
    </location>
</feature>
<gene>
    <name evidence="8" type="primary">tadB1</name>
    <name evidence="8" type="ORF">MBBAR_1c00490</name>
</gene>
<sequence>MDIILKSFFISLTGKCIVLFNLTFKIFVIFRNILFLFFTLTKGICDEINKKVLNHNSQNKNFNNSYSNNEDVDGLNNNLTDINRHNNINNYAKINKYNNDLYKKDLVKEGLDKRYLDKEDLNKKYLAKESLYKKNINNTFFENIRSSIIKRNSRTENIKINFIDGNLNKVFDNKKIGSISIPFINIKLFLLILISLLLVCIIFSYVFLGFEVALAILILLSLVMFWIISFPKRNKDKSKTEISNELPYAVRQMVTELRSGKGLHDVINSIANSNYGLLSHEFSIVIEEIKYGETTERALTNLFNRTSSDGLNRIIQQIIGTMNTGGNLSSNLNIIAEDISYDIRIKLKDYSQKLNAFIMIYTFIAILGPVILLIMLMAASTVMGDVIPSNIILIIYIFFFPMLIIFMGLLMKKMEPVL</sequence>
<evidence type="ECO:0000313" key="8">
    <source>
        <dbReference type="EMBL" id="OQD59653.1"/>
    </source>
</evidence>
<protein>
    <submittedName>
        <fullName evidence="8">Pilus assembly protein TadB</fullName>
    </submittedName>
</protein>
<dbReference type="PANTHER" id="PTHR35402">
    <property type="entry name" value="INTEGRAL MEMBRANE PROTEIN-RELATED"/>
    <property type="match status" value="1"/>
</dbReference>